<dbReference type="Proteomes" id="UP000479114">
    <property type="component" value="Plasmid unnamed2"/>
</dbReference>
<sequence length="91" mass="10360">MELISEYLDLLPRPLTIAETCPGVFYRLLMKSTHANVNEPGWITARVRHADGEFTTLYFDAIKNPDDSITEGNFFATTPQILGIYPWEHTS</sequence>
<evidence type="ECO:0000313" key="2">
    <source>
        <dbReference type="Proteomes" id="UP000479114"/>
    </source>
</evidence>
<protein>
    <submittedName>
        <fullName evidence="1">Uncharacterized protein</fullName>
    </submittedName>
</protein>
<organism evidence="1 2">
    <name type="scientific">Paenibacillus rhizovicinus</name>
    <dbReference type="NCBI Taxonomy" id="2704463"/>
    <lineage>
        <taxon>Bacteria</taxon>
        <taxon>Bacillati</taxon>
        <taxon>Bacillota</taxon>
        <taxon>Bacilli</taxon>
        <taxon>Bacillales</taxon>
        <taxon>Paenibacillaceae</taxon>
        <taxon>Paenibacillus</taxon>
    </lineage>
</organism>
<dbReference type="KEGG" id="prz:GZH47_33005"/>
<keyword evidence="1" id="KW-0614">Plasmid</keyword>
<reference evidence="1 2" key="1">
    <citation type="submission" date="2020-02" db="EMBL/GenBank/DDBJ databases">
        <title>Paenibacillus sp. nov., isolated from rhizosphere soil of tomato.</title>
        <authorList>
            <person name="Weon H.-Y."/>
            <person name="Lee S.A."/>
        </authorList>
    </citation>
    <scope>NUCLEOTIDE SEQUENCE [LARGE SCALE GENOMIC DNA]</scope>
    <source>
        <strain evidence="1 2">14171R-81</strain>
        <plasmid evidence="1 2">unnamed2</plasmid>
    </source>
</reference>
<dbReference type="EMBL" id="CP048288">
    <property type="protein sequence ID" value="QHW35714.1"/>
    <property type="molecule type" value="Genomic_DNA"/>
</dbReference>
<gene>
    <name evidence="1" type="ORF">GZH47_33005</name>
</gene>
<accession>A0A6C0PAW0</accession>
<name>A0A6C0PAW0_9BACL</name>
<evidence type="ECO:0000313" key="1">
    <source>
        <dbReference type="EMBL" id="QHW35714.1"/>
    </source>
</evidence>
<dbReference type="AlphaFoldDB" id="A0A6C0PAW0"/>
<dbReference type="RefSeq" id="WP_162645848.1">
    <property type="nucleotide sequence ID" value="NZ_CP048288.1"/>
</dbReference>
<keyword evidence="2" id="KW-1185">Reference proteome</keyword>
<geneLocation type="plasmid" evidence="1 2">
    <name>unnamed2</name>
</geneLocation>
<proteinExistence type="predicted"/>